<evidence type="ECO:0008006" key="3">
    <source>
        <dbReference type="Google" id="ProtNLM"/>
    </source>
</evidence>
<dbReference type="EMBL" id="VYZN01003151">
    <property type="protein sequence ID" value="KAE9521310.1"/>
    <property type="molecule type" value="Genomic_DNA"/>
</dbReference>
<comment type="caution">
    <text evidence="1">The sequence shown here is derived from an EMBL/GenBank/DDBJ whole genome shotgun (WGS) entry which is preliminary data.</text>
</comment>
<dbReference type="AlphaFoldDB" id="A0A6G0SSE5"/>
<sequence>MMDYQRATSSSTFQPQQAGQSSVESLLFNDIIEEKSKILSDLMNQFLQVQPFSKFESEFNLFLRRIKHITREEQRKGTYRHPIQILSDKETPTRNDASQENNRTNIKFFNQDQCTLLGRDQITELKKVHKAGVLVARKTKNIIKTDKGLYHLIGSITEGSPLNLFRACIETNGIPKTWRSILMPLKTKVEVNVNESVTRKGTIYNKEKKASHNVPKTEEFSEDLPCDLLNGLNDSDFRRQLLQLSSPKTTKSFGGCQTPSQLLKHKFHRKFVKACLIIGSLENTGTY</sequence>
<keyword evidence="2" id="KW-1185">Reference proteome</keyword>
<name>A0A6G0SSE5_APHGL</name>
<evidence type="ECO:0000313" key="2">
    <source>
        <dbReference type="Proteomes" id="UP000475862"/>
    </source>
</evidence>
<accession>A0A6G0SSE5</accession>
<organism evidence="1 2">
    <name type="scientific">Aphis glycines</name>
    <name type="common">Soybean aphid</name>
    <dbReference type="NCBI Taxonomy" id="307491"/>
    <lineage>
        <taxon>Eukaryota</taxon>
        <taxon>Metazoa</taxon>
        <taxon>Ecdysozoa</taxon>
        <taxon>Arthropoda</taxon>
        <taxon>Hexapoda</taxon>
        <taxon>Insecta</taxon>
        <taxon>Pterygota</taxon>
        <taxon>Neoptera</taxon>
        <taxon>Paraneoptera</taxon>
        <taxon>Hemiptera</taxon>
        <taxon>Sternorrhyncha</taxon>
        <taxon>Aphidomorpha</taxon>
        <taxon>Aphidoidea</taxon>
        <taxon>Aphididae</taxon>
        <taxon>Aphidini</taxon>
        <taxon>Aphis</taxon>
        <taxon>Aphis</taxon>
    </lineage>
</organism>
<reference evidence="1 2" key="1">
    <citation type="submission" date="2019-08" db="EMBL/GenBank/DDBJ databases">
        <title>The genome of the soybean aphid Biotype 1, its phylome, world population structure and adaptation to the North American continent.</title>
        <authorList>
            <person name="Giordano R."/>
            <person name="Donthu R.K."/>
            <person name="Hernandez A.G."/>
            <person name="Wright C.L."/>
            <person name="Zimin A.V."/>
        </authorList>
    </citation>
    <scope>NUCLEOTIDE SEQUENCE [LARGE SCALE GENOMIC DNA]</scope>
    <source>
        <tissue evidence="1">Whole aphids</tissue>
    </source>
</reference>
<proteinExistence type="predicted"/>
<evidence type="ECO:0000313" key="1">
    <source>
        <dbReference type="EMBL" id="KAE9521310.1"/>
    </source>
</evidence>
<gene>
    <name evidence="1" type="ORF">AGLY_018290</name>
</gene>
<dbReference type="Proteomes" id="UP000475862">
    <property type="component" value="Unassembled WGS sequence"/>
</dbReference>
<protein>
    <recommendedName>
        <fullName evidence="3">SANTA domain-containing protein</fullName>
    </recommendedName>
</protein>
<dbReference type="OrthoDB" id="6600939at2759"/>